<evidence type="ECO:0000256" key="5">
    <source>
        <dbReference type="ARBA" id="ARBA00022692"/>
    </source>
</evidence>
<sequence>MTFWHVALKDIRLQMKDLPSILFLFLTPLLVIAVAGYALPNLSNSKTYSKFQIPVVQQDTGPYAQALVDALKKNSALEILTTYTDEDKQEHTMTLDEAKKRVPDLKAAIVIPEHFSDDMIQQRPTRITVLTDPTDKVVPPVVSSVVNKITTQMTQTKTLIEVEQEENKVGENYHQPSAFDATVPGYAVMFILFSTTFAAASLLTEREAGTLRKLKTLPISKFSIILGKMLANFLVALLQCVVLFTAGHYLFGMWLGNDLLALITVIVATAFAATGLGMLIAAFIKTRAQVTGVVTLCVLAMSALGGSWWPLYIEPEWMQNVAKVTLTAWAMSGFNQLLVYGNGFSAVLTPLIVLACIGIGGVLIATARFRYE</sequence>
<feature type="transmembrane region" description="Helical" evidence="8">
    <location>
        <begin position="259"/>
        <end position="283"/>
    </location>
</feature>
<dbReference type="PANTHER" id="PTHR30294">
    <property type="entry name" value="MEMBRANE COMPONENT OF ABC TRANSPORTER YHHJ-RELATED"/>
    <property type="match status" value="1"/>
</dbReference>
<evidence type="ECO:0000256" key="6">
    <source>
        <dbReference type="ARBA" id="ARBA00022989"/>
    </source>
</evidence>
<dbReference type="InterPro" id="IPR047817">
    <property type="entry name" value="ABC2_TM_bact-type"/>
</dbReference>
<dbReference type="Gene3D" id="3.40.1710.10">
    <property type="entry name" value="abc type-2 transporter like domain"/>
    <property type="match status" value="1"/>
</dbReference>
<feature type="transmembrane region" description="Helical" evidence="8">
    <location>
        <begin position="290"/>
        <end position="309"/>
    </location>
</feature>
<protein>
    <submittedName>
        <fullName evidence="10">ABC-2 type transport system permease protein</fullName>
    </submittedName>
</protein>
<feature type="transmembrane region" description="Helical" evidence="8">
    <location>
        <begin position="183"/>
        <end position="204"/>
    </location>
</feature>
<keyword evidence="7 8" id="KW-0472">Membrane</keyword>
<evidence type="ECO:0000256" key="8">
    <source>
        <dbReference type="SAM" id="Phobius"/>
    </source>
</evidence>
<dbReference type="PANTHER" id="PTHR30294:SF38">
    <property type="entry name" value="TRANSPORT PERMEASE PROTEIN"/>
    <property type="match status" value="1"/>
</dbReference>
<comment type="caution">
    <text evidence="10">The sequence shown here is derived from an EMBL/GenBank/DDBJ whole genome shotgun (WGS) entry which is preliminary data.</text>
</comment>
<dbReference type="EMBL" id="QKUF01000030">
    <property type="protein sequence ID" value="PZW22839.1"/>
    <property type="molecule type" value="Genomic_DNA"/>
</dbReference>
<accession>A0A326U0H6</accession>
<dbReference type="OrthoDB" id="3078158at2"/>
<evidence type="ECO:0000256" key="1">
    <source>
        <dbReference type="ARBA" id="ARBA00004651"/>
    </source>
</evidence>
<feature type="transmembrane region" description="Helical" evidence="8">
    <location>
        <begin position="21"/>
        <end position="39"/>
    </location>
</feature>
<comment type="similarity">
    <text evidence="2">Belongs to the ABC-2 integral membrane protein family.</text>
</comment>
<evidence type="ECO:0000256" key="4">
    <source>
        <dbReference type="ARBA" id="ARBA00022475"/>
    </source>
</evidence>
<name>A0A326U0H6_THEHA</name>
<dbReference type="AlphaFoldDB" id="A0A326U0H6"/>
<gene>
    <name evidence="10" type="ORF">EI42_05290</name>
</gene>
<dbReference type="GO" id="GO:0140359">
    <property type="term" value="F:ABC-type transporter activity"/>
    <property type="evidence" value="ECO:0007669"/>
    <property type="project" value="InterPro"/>
</dbReference>
<keyword evidence="5 8" id="KW-0812">Transmembrane</keyword>
<evidence type="ECO:0000259" key="9">
    <source>
        <dbReference type="PROSITE" id="PS51012"/>
    </source>
</evidence>
<evidence type="ECO:0000256" key="7">
    <source>
        <dbReference type="ARBA" id="ARBA00023136"/>
    </source>
</evidence>
<evidence type="ECO:0000256" key="2">
    <source>
        <dbReference type="ARBA" id="ARBA00007783"/>
    </source>
</evidence>
<dbReference type="RefSeq" id="WP_111325560.1">
    <property type="nucleotide sequence ID" value="NZ_BIFX01000001.1"/>
</dbReference>
<feature type="transmembrane region" description="Helical" evidence="8">
    <location>
        <begin position="225"/>
        <end position="247"/>
    </location>
</feature>
<keyword evidence="11" id="KW-1185">Reference proteome</keyword>
<feature type="domain" description="ABC transmembrane type-2" evidence="9">
    <location>
        <begin position="139"/>
        <end position="372"/>
    </location>
</feature>
<evidence type="ECO:0000256" key="3">
    <source>
        <dbReference type="ARBA" id="ARBA00022448"/>
    </source>
</evidence>
<dbReference type="PROSITE" id="PS51012">
    <property type="entry name" value="ABC_TM2"/>
    <property type="match status" value="1"/>
</dbReference>
<keyword evidence="6 8" id="KW-1133">Transmembrane helix</keyword>
<comment type="subcellular location">
    <subcellularLocation>
        <location evidence="1">Cell membrane</location>
        <topology evidence="1">Multi-pass membrane protein</topology>
    </subcellularLocation>
</comment>
<dbReference type="InterPro" id="IPR013525">
    <property type="entry name" value="ABC2_TM"/>
</dbReference>
<dbReference type="Pfam" id="PF12698">
    <property type="entry name" value="ABC2_membrane_3"/>
    <property type="match status" value="1"/>
</dbReference>
<proteinExistence type="inferred from homology"/>
<evidence type="ECO:0000313" key="10">
    <source>
        <dbReference type="EMBL" id="PZW22839.1"/>
    </source>
</evidence>
<keyword evidence="4" id="KW-1003">Cell membrane</keyword>
<organism evidence="10 11">
    <name type="scientific">Thermosporothrix hazakensis</name>
    <dbReference type="NCBI Taxonomy" id="644383"/>
    <lineage>
        <taxon>Bacteria</taxon>
        <taxon>Bacillati</taxon>
        <taxon>Chloroflexota</taxon>
        <taxon>Ktedonobacteria</taxon>
        <taxon>Ktedonobacterales</taxon>
        <taxon>Thermosporotrichaceae</taxon>
        <taxon>Thermosporothrix</taxon>
    </lineage>
</organism>
<keyword evidence="3" id="KW-0813">Transport</keyword>
<reference evidence="10 11" key="1">
    <citation type="submission" date="2018-06" db="EMBL/GenBank/DDBJ databases">
        <title>Genomic Encyclopedia of Archaeal and Bacterial Type Strains, Phase II (KMG-II): from individual species to whole genera.</title>
        <authorList>
            <person name="Goeker M."/>
        </authorList>
    </citation>
    <scope>NUCLEOTIDE SEQUENCE [LARGE SCALE GENOMIC DNA]</scope>
    <source>
        <strain evidence="10 11">ATCC BAA-1881</strain>
    </source>
</reference>
<evidence type="ECO:0000313" key="11">
    <source>
        <dbReference type="Proteomes" id="UP000248806"/>
    </source>
</evidence>
<dbReference type="InterPro" id="IPR051449">
    <property type="entry name" value="ABC-2_transporter_component"/>
</dbReference>
<feature type="transmembrane region" description="Helical" evidence="8">
    <location>
        <begin position="344"/>
        <end position="367"/>
    </location>
</feature>
<dbReference type="GO" id="GO:0005886">
    <property type="term" value="C:plasma membrane"/>
    <property type="evidence" value="ECO:0007669"/>
    <property type="project" value="UniProtKB-SubCell"/>
</dbReference>
<dbReference type="Proteomes" id="UP000248806">
    <property type="component" value="Unassembled WGS sequence"/>
</dbReference>